<evidence type="ECO:0000313" key="3">
    <source>
        <dbReference type="Proteomes" id="UP000434172"/>
    </source>
</evidence>
<dbReference type="AlphaFoldDB" id="A0A8H3WAG8"/>
<feature type="region of interest" description="Disordered" evidence="1">
    <location>
        <begin position="1"/>
        <end position="39"/>
    </location>
</feature>
<sequence>MRQRRTEPRTDRHRSTGSRPRPQLSTFPSVFSPSPPPSSSRPSVFFFSLRSFIRPLVGGVRSEEANEGGKGFFLRKNWALEQVTTARKADGLEGQLPVNFELSFSLSLIAVFLPFTVLRAHVVLGHLSRCPPPFPLKEAFISQAPSPRASV</sequence>
<accession>A0A8H3WAG8</accession>
<organism evidence="2 3">
    <name type="scientific">Colletotrichum asianum</name>
    <dbReference type="NCBI Taxonomy" id="702518"/>
    <lineage>
        <taxon>Eukaryota</taxon>
        <taxon>Fungi</taxon>
        <taxon>Dikarya</taxon>
        <taxon>Ascomycota</taxon>
        <taxon>Pezizomycotina</taxon>
        <taxon>Sordariomycetes</taxon>
        <taxon>Hypocreomycetidae</taxon>
        <taxon>Glomerellales</taxon>
        <taxon>Glomerellaceae</taxon>
        <taxon>Colletotrichum</taxon>
        <taxon>Colletotrichum gloeosporioides species complex</taxon>
    </lineage>
</organism>
<protein>
    <submittedName>
        <fullName evidence="2">Uncharacterized protein</fullName>
    </submittedName>
</protein>
<evidence type="ECO:0000313" key="2">
    <source>
        <dbReference type="EMBL" id="KAF0322227.1"/>
    </source>
</evidence>
<proteinExistence type="predicted"/>
<keyword evidence="3" id="KW-1185">Reference proteome</keyword>
<comment type="caution">
    <text evidence="2">The sequence shown here is derived from an EMBL/GenBank/DDBJ whole genome shotgun (WGS) entry which is preliminary data.</text>
</comment>
<dbReference type="Proteomes" id="UP000434172">
    <property type="component" value="Unassembled WGS sequence"/>
</dbReference>
<feature type="compositionally biased region" description="Basic and acidic residues" evidence="1">
    <location>
        <begin position="1"/>
        <end position="14"/>
    </location>
</feature>
<gene>
    <name evidence="2" type="ORF">GQ607_010515</name>
</gene>
<reference evidence="2 3" key="1">
    <citation type="submission" date="2019-12" db="EMBL/GenBank/DDBJ databases">
        <title>A genome sequence resource for the geographically widespread anthracnose pathogen Colletotrichum asianum.</title>
        <authorList>
            <person name="Meng Y."/>
        </authorList>
    </citation>
    <scope>NUCLEOTIDE SEQUENCE [LARGE SCALE GENOMIC DNA]</scope>
    <source>
        <strain evidence="2 3">ICMP 18580</strain>
    </source>
</reference>
<dbReference type="EMBL" id="WOWK01000063">
    <property type="protein sequence ID" value="KAF0322227.1"/>
    <property type="molecule type" value="Genomic_DNA"/>
</dbReference>
<name>A0A8H3WAG8_9PEZI</name>
<evidence type="ECO:0000256" key="1">
    <source>
        <dbReference type="SAM" id="MobiDB-lite"/>
    </source>
</evidence>